<dbReference type="STRING" id="299467.A0A443QZ76"/>
<keyword evidence="1" id="KW-1133">Transmembrane helix</keyword>
<reference evidence="2 3" key="1">
    <citation type="journal article" date="2018" name="Gigascience">
        <title>Genomes of trombidid mites reveal novel predicted allergens and laterally-transferred genes associated with secondary metabolism.</title>
        <authorList>
            <person name="Dong X."/>
            <person name="Chaisiri K."/>
            <person name="Xia D."/>
            <person name="Armstrong S.D."/>
            <person name="Fang Y."/>
            <person name="Donnelly M.J."/>
            <person name="Kadowaki T."/>
            <person name="McGarry J.W."/>
            <person name="Darby A.C."/>
            <person name="Makepeace B.L."/>
        </authorList>
    </citation>
    <scope>NUCLEOTIDE SEQUENCE [LARGE SCALE GENOMIC DNA]</scope>
    <source>
        <strain evidence="2">UoL-UT</strain>
    </source>
</reference>
<name>A0A443QZ76_9ACAR</name>
<dbReference type="Proteomes" id="UP000288716">
    <property type="component" value="Unassembled WGS sequence"/>
</dbReference>
<protein>
    <submittedName>
        <fullName evidence="2">Uncharacterized protein</fullName>
    </submittedName>
</protein>
<dbReference type="AlphaFoldDB" id="A0A443QZ76"/>
<feature type="transmembrane region" description="Helical" evidence="1">
    <location>
        <begin position="15"/>
        <end position="37"/>
    </location>
</feature>
<dbReference type="EMBL" id="NCKV01050760">
    <property type="protein sequence ID" value="RWS08330.1"/>
    <property type="molecule type" value="Genomic_DNA"/>
</dbReference>
<dbReference type="OrthoDB" id="6500349at2759"/>
<keyword evidence="1" id="KW-0812">Transmembrane</keyword>
<evidence type="ECO:0000256" key="1">
    <source>
        <dbReference type="SAM" id="Phobius"/>
    </source>
</evidence>
<gene>
    <name evidence="2" type="ORF">B4U80_10400</name>
</gene>
<keyword evidence="3" id="KW-1185">Reference proteome</keyword>
<dbReference type="PROSITE" id="PS51257">
    <property type="entry name" value="PROKAR_LIPOPROTEIN"/>
    <property type="match status" value="1"/>
</dbReference>
<proteinExistence type="predicted"/>
<evidence type="ECO:0000313" key="2">
    <source>
        <dbReference type="EMBL" id="RWS08330.1"/>
    </source>
</evidence>
<sequence>MKERATTSFDTPQQIIANVAGGVCATVACNLPAIDLMKRTIQRTRGRSSDAPNNPQTREELVIPERYMKTLNGEDFLFYDSGPGQDRIIVFATTKSVDLLSRSDHWYADGTFKTSPLLFQQIYTIHGIQNLEVIPALYALLPYSRLLSALTDKVP</sequence>
<organism evidence="2 3">
    <name type="scientific">Leptotrombidium deliense</name>
    <dbReference type="NCBI Taxonomy" id="299467"/>
    <lineage>
        <taxon>Eukaryota</taxon>
        <taxon>Metazoa</taxon>
        <taxon>Ecdysozoa</taxon>
        <taxon>Arthropoda</taxon>
        <taxon>Chelicerata</taxon>
        <taxon>Arachnida</taxon>
        <taxon>Acari</taxon>
        <taxon>Acariformes</taxon>
        <taxon>Trombidiformes</taxon>
        <taxon>Prostigmata</taxon>
        <taxon>Anystina</taxon>
        <taxon>Parasitengona</taxon>
        <taxon>Trombiculoidea</taxon>
        <taxon>Trombiculidae</taxon>
        <taxon>Leptotrombidium</taxon>
    </lineage>
</organism>
<dbReference type="VEuPathDB" id="VectorBase:LDEU014128"/>
<evidence type="ECO:0000313" key="3">
    <source>
        <dbReference type="Proteomes" id="UP000288716"/>
    </source>
</evidence>
<keyword evidence="1" id="KW-0472">Membrane</keyword>
<accession>A0A443QZ76</accession>
<comment type="caution">
    <text evidence="2">The sequence shown here is derived from an EMBL/GenBank/DDBJ whole genome shotgun (WGS) entry which is preliminary data.</text>
</comment>
<feature type="non-terminal residue" evidence="2">
    <location>
        <position position="155"/>
    </location>
</feature>